<dbReference type="Pfam" id="PF21350">
    <property type="entry name" value="Cas6_I-A"/>
    <property type="match status" value="1"/>
</dbReference>
<gene>
    <name evidence="8" type="ORF">P378_01990</name>
</gene>
<comment type="caution">
    <text evidence="8">The sequence shown here is derived from an EMBL/GenBank/DDBJ whole genome shotgun (WGS) entry which is preliminary data.</text>
</comment>
<proteinExistence type="inferred from homology"/>
<organism evidence="8 9">
    <name type="scientific">Desulforamulus profundi</name>
    <dbReference type="NCBI Taxonomy" id="1383067"/>
    <lineage>
        <taxon>Bacteria</taxon>
        <taxon>Bacillati</taxon>
        <taxon>Bacillota</taxon>
        <taxon>Clostridia</taxon>
        <taxon>Eubacteriales</taxon>
        <taxon>Peptococcaceae</taxon>
        <taxon>Desulforamulus</taxon>
    </lineage>
</organism>
<dbReference type="InterPro" id="IPR045747">
    <property type="entry name" value="CRISPR-assoc_prot_Cas6_N_sf"/>
</dbReference>
<dbReference type="PANTHER" id="PTHR36984">
    <property type="entry name" value="CRISPR-ASSOCIATED ENDORIBONUCLEASE CAS6 1"/>
    <property type="match status" value="1"/>
</dbReference>
<evidence type="ECO:0000256" key="3">
    <source>
        <dbReference type="ARBA" id="ARBA00023118"/>
    </source>
</evidence>
<keyword evidence="3" id="KW-0051">Antiviral defense</keyword>
<sequence>MHLFITLAPQEELELPVHYNHLLQAALYRTIDPALAAFLHDKGYESGSRRFKLFAFSKVNGRFDANKEKNTLRFAGDIVLTVSSPVGDFCQSIANGLLTGGQIRLGTHRVEVKAVTVQQFTVPGDKVILKTLSPVVAYSTFLRPDGRKYTCYFQPGDPDYDSLIENNLRKKYLAFYNQAAPPGTVKVKPMGPVKMNIVNYKGTIIKGYSGRMELTGPKELLQMAVDAGMGNKNSQGFGCVEVVESGKGEKHR</sequence>
<dbReference type="GO" id="GO:0051607">
    <property type="term" value="P:defense response to virus"/>
    <property type="evidence" value="ECO:0007669"/>
    <property type="project" value="UniProtKB-KW"/>
</dbReference>
<feature type="active site" description="Proton acceptor" evidence="6">
    <location>
        <position position="28"/>
    </location>
</feature>
<dbReference type="Gene3D" id="3.30.70.1890">
    <property type="match status" value="1"/>
</dbReference>
<dbReference type="EMBL" id="AWQQ01000017">
    <property type="protein sequence ID" value="PHJ39535.1"/>
    <property type="molecule type" value="Genomic_DNA"/>
</dbReference>
<dbReference type="OrthoDB" id="9797488at2"/>
<comment type="function">
    <text evidence="4">CRISPR (clustered regularly interspaced short palindromic repeat), is an adaptive immune system that provides protection against mobile genetic elements (viruses, transposable elements and conjugative plasmids). CRISPR clusters contain sequences complementary to antecedent mobile elements and target invading nucleic acids. CRISPR clusters are transcribed and processed into CRISPR RNA (crRNA).</text>
</comment>
<dbReference type="AlphaFoldDB" id="A0A2C6MIB8"/>
<dbReference type="InterPro" id="IPR049435">
    <property type="entry name" value="Cas_Cas6_C"/>
</dbReference>
<feature type="domain" description="CRISPR associated protein Cas6 C-terminal" evidence="7">
    <location>
        <begin position="125"/>
        <end position="242"/>
    </location>
</feature>
<keyword evidence="9" id="KW-1185">Reference proteome</keyword>
<evidence type="ECO:0000256" key="1">
    <source>
        <dbReference type="ARBA" id="ARBA00005937"/>
    </source>
</evidence>
<name>A0A2C6MIB8_9FIRM</name>
<reference evidence="8 9" key="1">
    <citation type="submission" date="2013-09" db="EMBL/GenBank/DDBJ databases">
        <title>Biodegradation of hydrocarbons in the deep terrestrial subsurface : characterization of a microbial consortium composed of two Desulfotomaculum species originating from a deep geological formation.</title>
        <authorList>
            <person name="Aullo T."/>
            <person name="Berlendis S."/>
            <person name="Lascourreges J.-F."/>
            <person name="Dessort D."/>
            <person name="Saint-Laurent S."/>
            <person name="Schraauwers B."/>
            <person name="Mas J."/>
            <person name="Magot M."/>
            <person name="Ranchou-Peyruse A."/>
        </authorList>
    </citation>
    <scope>NUCLEOTIDE SEQUENCE [LARGE SCALE GENOMIC DNA]</scope>
    <source>
        <strain evidence="8 9">Bs107</strain>
    </source>
</reference>
<evidence type="ECO:0000256" key="4">
    <source>
        <dbReference type="PIRNR" id="PIRNR005054"/>
    </source>
</evidence>
<dbReference type="Pfam" id="PF01881">
    <property type="entry name" value="Cas_Cas6_C"/>
    <property type="match status" value="1"/>
</dbReference>
<dbReference type="Gene3D" id="3.30.70.1900">
    <property type="match status" value="1"/>
</dbReference>
<dbReference type="PANTHER" id="PTHR36984:SF1">
    <property type="entry name" value="CRISPR-ASSOCIATED ENDORIBONUCLEASE CAS6 1"/>
    <property type="match status" value="1"/>
</dbReference>
<evidence type="ECO:0000259" key="7">
    <source>
        <dbReference type="Pfam" id="PF01881"/>
    </source>
</evidence>
<dbReference type="Proteomes" id="UP000222564">
    <property type="component" value="Unassembled WGS sequence"/>
</dbReference>
<dbReference type="CDD" id="cd21140">
    <property type="entry name" value="Cas6_I-like"/>
    <property type="match status" value="1"/>
</dbReference>
<keyword evidence="2" id="KW-0694">RNA-binding</keyword>
<dbReference type="InterPro" id="IPR010156">
    <property type="entry name" value="CRISPR-assoc_prot_Cas6"/>
</dbReference>
<evidence type="ECO:0000256" key="6">
    <source>
        <dbReference type="PIRSR" id="PIRSR005054-50"/>
    </source>
</evidence>
<feature type="site" description="Transition state stabilizer" evidence="5">
    <location>
        <position position="52"/>
    </location>
</feature>
<accession>A0A2C6MIB8</accession>
<dbReference type="PIRSF" id="PIRSF005054">
    <property type="entry name" value="PF1131"/>
    <property type="match status" value="1"/>
</dbReference>
<dbReference type="NCBIfam" id="TIGR01877">
    <property type="entry name" value="cas_cas6"/>
    <property type="match status" value="1"/>
</dbReference>
<evidence type="ECO:0000256" key="2">
    <source>
        <dbReference type="ARBA" id="ARBA00022884"/>
    </source>
</evidence>
<dbReference type="RefSeq" id="WP_099082067.1">
    <property type="nucleotide sequence ID" value="NZ_AWQQ01000017.1"/>
</dbReference>
<comment type="similarity">
    <text evidence="1 4">Belongs to the CRISPR-associated protein Cas6/Cse3/CasE family.</text>
</comment>
<dbReference type="GO" id="GO:0003723">
    <property type="term" value="F:RNA binding"/>
    <property type="evidence" value="ECO:0007669"/>
    <property type="project" value="UniProtKB-KW"/>
</dbReference>
<evidence type="ECO:0000313" key="8">
    <source>
        <dbReference type="EMBL" id="PHJ39535.1"/>
    </source>
</evidence>
<evidence type="ECO:0000313" key="9">
    <source>
        <dbReference type="Proteomes" id="UP000222564"/>
    </source>
</evidence>
<protein>
    <recommendedName>
        <fullName evidence="4">CRISPR-associated endoribonuclease</fullName>
    </recommendedName>
</protein>
<feature type="active site" description="Proton donor" evidence="6">
    <location>
        <position position="40"/>
    </location>
</feature>
<evidence type="ECO:0000256" key="5">
    <source>
        <dbReference type="PIRSR" id="PIRSR005054-1"/>
    </source>
</evidence>
<dbReference type="GO" id="GO:0016788">
    <property type="term" value="F:hydrolase activity, acting on ester bonds"/>
    <property type="evidence" value="ECO:0007669"/>
    <property type="project" value="InterPro"/>
</dbReference>